<accession>A0A7W4WG53</accession>
<organism evidence="2 3">
    <name type="scientific">Microbulbifer rhizosphaerae</name>
    <dbReference type="NCBI Taxonomy" id="1562603"/>
    <lineage>
        <taxon>Bacteria</taxon>
        <taxon>Pseudomonadati</taxon>
        <taxon>Pseudomonadota</taxon>
        <taxon>Gammaproteobacteria</taxon>
        <taxon>Cellvibrionales</taxon>
        <taxon>Microbulbiferaceae</taxon>
        <taxon>Microbulbifer</taxon>
    </lineage>
</organism>
<dbReference type="Pfam" id="PF04214">
    <property type="entry name" value="DUF411"/>
    <property type="match status" value="1"/>
</dbReference>
<protein>
    <recommendedName>
        <fullName evidence="4">Metal-binding protein</fullName>
    </recommendedName>
</protein>
<dbReference type="AlphaFoldDB" id="A0A7W4WG53"/>
<comment type="caution">
    <text evidence="2">The sequence shown here is derived from an EMBL/GenBank/DDBJ whole genome shotgun (WGS) entry which is preliminary data.</text>
</comment>
<evidence type="ECO:0000256" key="1">
    <source>
        <dbReference type="SAM" id="SignalP"/>
    </source>
</evidence>
<gene>
    <name evidence="2" type="ORF">FHS09_004499</name>
</gene>
<dbReference type="EMBL" id="JACHWZ010000042">
    <property type="protein sequence ID" value="MBB3063635.1"/>
    <property type="molecule type" value="Genomic_DNA"/>
</dbReference>
<evidence type="ECO:0000313" key="3">
    <source>
        <dbReference type="Proteomes" id="UP000535937"/>
    </source>
</evidence>
<dbReference type="PROSITE" id="PS51257">
    <property type="entry name" value="PROKAR_LIPOPROTEIN"/>
    <property type="match status" value="1"/>
</dbReference>
<keyword evidence="3" id="KW-1185">Reference proteome</keyword>
<reference evidence="2 3" key="1">
    <citation type="submission" date="2020-08" db="EMBL/GenBank/DDBJ databases">
        <title>Genomic Encyclopedia of Type Strains, Phase III (KMG-III): the genomes of soil and plant-associated and newly described type strains.</title>
        <authorList>
            <person name="Whitman W."/>
        </authorList>
    </citation>
    <scope>NUCLEOTIDE SEQUENCE [LARGE SCALE GENOMIC DNA]</scope>
    <source>
        <strain evidence="2 3">CECT 8799</strain>
    </source>
</reference>
<proteinExistence type="predicted"/>
<dbReference type="InterPro" id="IPR007332">
    <property type="entry name" value="DUF411"/>
</dbReference>
<feature type="signal peptide" evidence="1">
    <location>
        <begin position="1"/>
        <end position="25"/>
    </location>
</feature>
<name>A0A7W4WG53_9GAMM</name>
<dbReference type="RefSeq" id="WP_183463985.1">
    <property type="nucleotide sequence ID" value="NZ_JACHWZ010000042.1"/>
</dbReference>
<evidence type="ECO:0000313" key="2">
    <source>
        <dbReference type="EMBL" id="MBB3063635.1"/>
    </source>
</evidence>
<feature type="chain" id="PRO_5031227169" description="Metal-binding protein" evidence="1">
    <location>
        <begin position="26"/>
        <end position="162"/>
    </location>
</feature>
<keyword evidence="1" id="KW-0732">Signal</keyword>
<evidence type="ECO:0008006" key="4">
    <source>
        <dbReference type="Google" id="ProtNLM"/>
    </source>
</evidence>
<dbReference type="Proteomes" id="UP000535937">
    <property type="component" value="Unassembled WGS sequence"/>
</dbReference>
<sequence length="162" mass="17725">MCKRFLFSFLPAVLTLLLGACSSQPPTNSTEDTMVVHQGAFCGCCGRWMDHLRRNGLAARGQSYTHGLAEVRDRLGVPQGMRSCHTGVWNGKYVFEGHVPARYIREYLENPPPGTIGLAVPGMPAGSPGMYSGEGFEPYSLYLLEESGDYRFLTTVSEPEGS</sequence>